<dbReference type="GO" id="GO:0005975">
    <property type="term" value="P:carbohydrate metabolic process"/>
    <property type="evidence" value="ECO:0007669"/>
    <property type="project" value="InterPro"/>
</dbReference>
<dbReference type="NCBIfam" id="TIGR01132">
    <property type="entry name" value="pgm"/>
    <property type="match status" value="1"/>
</dbReference>
<dbReference type="AlphaFoldDB" id="B7KLD1"/>
<dbReference type="EMBL" id="CP001291">
    <property type="protein sequence ID" value="ACK72503.1"/>
    <property type="molecule type" value="Genomic_DNA"/>
</dbReference>
<proteinExistence type="inferred from homology"/>
<keyword evidence="6" id="KW-0413">Isomerase</keyword>
<dbReference type="OrthoDB" id="9806956at2"/>
<name>B7KLD1_GLOC7</name>
<dbReference type="GO" id="GO:0006166">
    <property type="term" value="P:purine ribonucleoside salvage"/>
    <property type="evidence" value="ECO:0007669"/>
    <property type="project" value="TreeGrafter"/>
</dbReference>
<dbReference type="KEGG" id="cyc:PCC7424_4132"/>
<dbReference type="GO" id="GO:0004614">
    <property type="term" value="F:phosphoglucomutase activity"/>
    <property type="evidence" value="ECO:0007669"/>
    <property type="project" value="InterPro"/>
</dbReference>
<dbReference type="PROSITE" id="PS00710">
    <property type="entry name" value="PGM_PMM"/>
    <property type="match status" value="1"/>
</dbReference>
<dbReference type="Pfam" id="PF02880">
    <property type="entry name" value="PGM_PMM_III"/>
    <property type="match status" value="1"/>
</dbReference>
<reference evidence="13" key="1">
    <citation type="journal article" date="2011" name="MBio">
        <title>Novel metabolic attributes of the genus Cyanothece, comprising a group of unicellular nitrogen-fixing Cyanobacteria.</title>
        <authorList>
            <person name="Bandyopadhyay A."/>
            <person name="Elvitigala T."/>
            <person name="Welsh E."/>
            <person name="Stockel J."/>
            <person name="Liberton M."/>
            <person name="Min H."/>
            <person name="Sherman L.A."/>
            <person name="Pakrasi H.B."/>
        </authorList>
    </citation>
    <scope>NUCLEOTIDE SEQUENCE [LARGE SCALE GENOMIC DNA]</scope>
    <source>
        <strain evidence="13">PCC 7424</strain>
    </source>
</reference>
<dbReference type="InterPro" id="IPR005846">
    <property type="entry name" value="A-D-PHexomutase_a/b/a-III"/>
</dbReference>
<dbReference type="Proteomes" id="UP000002384">
    <property type="component" value="Chromosome"/>
</dbReference>
<organism evidence="12 13">
    <name type="scientific">Gloeothece citriformis (strain PCC 7424)</name>
    <name type="common">Cyanothece sp. (strain PCC 7424)</name>
    <dbReference type="NCBI Taxonomy" id="65393"/>
    <lineage>
        <taxon>Bacteria</taxon>
        <taxon>Bacillati</taxon>
        <taxon>Cyanobacteriota</taxon>
        <taxon>Cyanophyceae</taxon>
        <taxon>Oscillatoriophycideae</taxon>
        <taxon>Chroococcales</taxon>
        <taxon>Aphanothecaceae</taxon>
        <taxon>Gloeothece</taxon>
        <taxon>Gloeothece citriformis</taxon>
    </lineage>
</organism>
<dbReference type="Gene3D" id="3.30.310.50">
    <property type="entry name" value="Alpha-D-phosphohexomutase, C-terminal domain"/>
    <property type="match status" value="1"/>
</dbReference>
<sequence length="553" mass="60447">MATVEEKMKSLAGQPAPTEILIDPDQLQEQYYTLHPDPNNSLQKVSFGTSGHRGSSATATFNEDHILAVTQAVAEYRKNQGITGPLYMGMDSHGLSEPAQKTALEVLAANEVETFVAWDEGYGKYTPTPAVSHAILCYNRGKKDGLADGIIITPSHNPPTDGGFKYNPPSGGPADPEITKWIQQRANELLATKNKDVKRIDYKAALEASTTHYFDFITPYVNDLENIIDMDLIRSSGIRIGADPLGGSNIAYWEPIAERYGLNITVVNKSVDFTFKFMTLDWDGKIRMDCSSPYAMANLVKLKDQYDIAFGNDTDSDRHGIVTPSVGLMNPNHFLAVAIWYLFTHRKDWPANSAIGKTLVSSSIIDRVAKEIGRELCEVPVGFKWFVDGLLNGSLGFGGEESAGASFLRKDGTVWTTDKDGIIMDLLAAEITARTGKDPGLHYQDLTARLGQSFYNRIDSPATPEQKARLGKLSPDDVKASSMAGEPIMAKMTNAPGNNAPIGGLKVVTENGWFAARPSGTENVYKVYAESLKSKEHLEQILTEAQQIVSDAL</sequence>
<evidence type="ECO:0000256" key="4">
    <source>
        <dbReference type="ARBA" id="ARBA00022723"/>
    </source>
</evidence>
<evidence type="ECO:0000256" key="3">
    <source>
        <dbReference type="ARBA" id="ARBA00022553"/>
    </source>
</evidence>
<evidence type="ECO:0000256" key="6">
    <source>
        <dbReference type="ARBA" id="ARBA00023235"/>
    </source>
</evidence>
<dbReference type="InterPro" id="IPR005844">
    <property type="entry name" value="A-D-PHexomutase_a/b/a-I"/>
</dbReference>
<dbReference type="Pfam" id="PF02878">
    <property type="entry name" value="PGM_PMM_I"/>
    <property type="match status" value="1"/>
</dbReference>
<evidence type="ECO:0000256" key="5">
    <source>
        <dbReference type="ARBA" id="ARBA00022842"/>
    </source>
</evidence>
<dbReference type="GO" id="GO:0008973">
    <property type="term" value="F:phosphopentomutase activity"/>
    <property type="evidence" value="ECO:0007669"/>
    <property type="project" value="TreeGrafter"/>
</dbReference>
<gene>
    <name evidence="12" type="ordered locus">PCC7424_4132</name>
</gene>
<dbReference type="PANTHER" id="PTHR45745:SF1">
    <property type="entry name" value="PHOSPHOGLUCOMUTASE 2B-RELATED"/>
    <property type="match status" value="1"/>
</dbReference>
<accession>B7KLD1</accession>
<evidence type="ECO:0000259" key="8">
    <source>
        <dbReference type="Pfam" id="PF00408"/>
    </source>
</evidence>
<dbReference type="SUPFAM" id="SSF53738">
    <property type="entry name" value="Phosphoglucomutase, first 3 domains"/>
    <property type="match status" value="3"/>
</dbReference>
<dbReference type="GO" id="GO:0000287">
    <property type="term" value="F:magnesium ion binding"/>
    <property type="evidence" value="ECO:0007669"/>
    <property type="project" value="InterPro"/>
</dbReference>
<dbReference type="InterPro" id="IPR036900">
    <property type="entry name" value="A-D-PHexomutase_C_sf"/>
</dbReference>
<feature type="domain" description="Alpha-D-phosphohexomutase alpha/beta/alpha" evidence="11">
    <location>
        <begin position="330"/>
        <end position="447"/>
    </location>
</feature>
<feature type="domain" description="Alpha-D-phosphohexomutase alpha/beta/alpha" evidence="9">
    <location>
        <begin position="45"/>
        <end position="188"/>
    </location>
</feature>
<dbReference type="Gene3D" id="3.40.120.10">
    <property type="entry name" value="Alpha-D-Glucose-1,6-Bisphosphate, subunit A, domain 3"/>
    <property type="match status" value="3"/>
</dbReference>
<comment type="similarity">
    <text evidence="2 7">Belongs to the phosphohexose mutase family.</text>
</comment>
<evidence type="ECO:0000259" key="11">
    <source>
        <dbReference type="Pfam" id="PF02880"/>
    </source>
</evidence>
<keyword evidence="13" id="KW-1185">Reference proteome</keyword>
<evidence type="ECO:0000259" key="9">
    <source>
        <dbReference type="Pfam" id="PF02878"/>
    </source>
</evidence>
<feature type="domain" description="Alpha-D-phosphohexomutase alpha/beta/alpha" evidence="10">
    <location>
        <begin position="219"/>
        <end position="324"/>
    </location>
</feature>
<comment type="cofactor">
    <cofactor evidence="1">
        <name>Mg(2+)</name>
        <dbReference type="ChEBI" id="CHEBI:18420"/>
    </cofactor>
</comment>
<dbReference type="InterPro" id="IPR016066">
    <property type="entry name" value="A-D-PHexomutase_CS"/>
</dbReference>
<evidence type="ECO:0000256" key="7">
    <source>
        <dbReference type="RuleBase" id="RU004326"/>
    </source>
</evidence>
<dbReference type="STRING" id="65393.PCC7424_4132"/>
<protein>
    <submittedName>
        <fullName evidence="12">Phosphoglucomutase, alpha-D-glucose phosphate-specific</fullName>
    </submittedName>
</protein>
<dbReference type="InterPro" id="IPR005852">
    <property type="entry name" value="PGM_a-D-Glc-sp"/>
</dbReference>
<dbReference type="InterPro" id="IPR005843">
    <property type="entry name" value="A-D-PHexomutase_C"/>
</dbReference>
<feature type="domain" description="Alpha-D-phosphohexomutase C-terminal" evidence="8">
    <location>
        <begin position="499"/>
        <end position="543"/>
    </location>
</feature>
<dbReference type="InterPro" id="IPR005845">
    <property type="entry name" value="A-D-PHexomutase_a/b/a-II"/>
</dbReference>
<dbReference type="Pfam" id="PF02879">
    <property type="entry name" value="PGM_PMM_II"/>
    <property type="match status" value="1"/>
</dbReference>
<dbReference type="PANTHER" id="PTHR45745">
    <property type="entry name" value="PHOSPHOMANNOMUTASE 45A"/>
    <property type="match status" value="1"/>
</dbReference>
<evidence type="ECO:0000259" key="10">
    <source>
        <dbReference type="Pfam" id="PF02879"/>
    </source>
</evidence>
<dbReference type="CDD" id="cd05801">
    <property type="entry name" value="PGM_like3"/>
    <property type="match status" value="1"/>
</dbReference>
<evidence type="ECO:0000313" key="12">
    <source>
        <dbReference type="EMBL" id="ACK72503.1"/>
    </source>
</evidence>
<evidence type="ECO:0000256" key="1">
    <source>
        <dbReference type="ARBA" id="ARBA00001946"/>
    </source>
</evidence>
<dbReference type="eggNOG" id="COG0033">
    <property type="taxonomic scope" value="Bacteria"/>
</dbReference>
<evidence type="ECO:0000313" key="13">
    <source>
        <dbReference type="Proteomes" id="UP000002384"/>
    </source>
</evidence>
<dbReference type="RefSeq" id="WP_015956088.1">
    <property type="nucleotide sequence ID" value="NC_011729.1"/>
</dbReference>
<dbReference type="Pfam" id="PF00408">
    <property type="entry name" value="PGM_PMM_IV"/>
    <property type="match status" value="1"/>
</dbReference>
<dbReference type="InterPro" id="IPR016055">
    <property type="entry name" value="A-D-PHexomutase_a/b/a-I/II/III"/>
</dbReference>
<keyword evidence="4 7" id="KW-0479">Metal-binding</keyword>
<dbReference type="SUPFAM" id="SSF55957">
    <property type="entry name" value="Phosphoglucomutase, C-terminal domain"/>
    <property type="match status" value="1"/>
</dbReference>
<dbReference type="HOGENOM" id="CLU_016950_8_1_3"/>
<evidence type="ECO:0000256" key="2">
    <source>
        <dbReference type="ARBA" id="ARBA00010231"/>
    </source>
</evidence>
<keyword evidence="3" id="KW-0597">Phosphoprotein</keyword>
<keyword evidence="5 7" id="KW-0460">Magnesium</keyword>